<dbReference type="RefSeq" id="WP_005166821.1">
    <property type="nucleotide sequence ID" value="NZ_ANMG01000093.1"/>
</dbReference>
<accession>M2NKD4</accession>
<evidence type="ECO:0000256" key="1">
    <source>
        <dbReference type="SAM" id="MobiDB-lite"/>
    </source>
</evidence>
<gene>
    <name evidence="3" type="ORF">B0293_18830</name>
    <name evidence="2" type="ORF">C791_8323</name>
</gene>
<dbReference type="Pfam" id="PF06013">
    <property type="entry name" value="WXG100"/>
    <property type="match status" value="1"/>
</dbReference>
<feature type="region of interest" description="Disordered" evidence="1">
    <location>
        <begin position="1"/>
        <end position="39"/>
    </location>
</feature>
<evidence type="ECO:0000313" key="4">
    <source>
        <dbReference type="Proteomes" id="UP000014137"/>
    </source>
</evidence>
<sequence>MIAESENPTDSIPHPKAARAAAPEPAPDPSAFSPLNATGSGGEDLVEAAAPHLAFVSELSGHLGLIDPVEAYLTPLAGRWEDLREEADRLRKAAATAGTVSKELSEDLGRLDAGWSGKDADAFVAYIGDIKIAGTDVEEALTTLAGSLDELVLSIRRILTDLVEVLVDTAELTSETAMLPVGGVRRARTQLEEAQESAKALFEAGRNVIEGFVRLCDGVDDPDGASRSIEIAHRFPQDEFKLNDESEPASAPAREKAAEKSAEADSGTESEEQSTSPSAADPGDGRKTGSHEPLIEQGQAPIPEVAPVQAAPAQGQAAGSGSAMMPMGMAPMMGMGAGGGGGTAHQSKTRPASKPSDVVGEPGQVVPPVIGEDDAPKKPAPKPKPAK</sequence>
<dbReference type="AlphaFoldDB" id="M2NKD4"/>
<keyword evidence="5" id="KW-1185">Reference proteome</keyword>
<protein>
    <submittedName>
        <fullName evidence="2">Endo-1,4-beta-glucanase</fullName>
    </submittedName>
</protein>
<proteinExistence type="predicted"/>
<feature type="compositionally biased region" description="Polar residues" evidence="1">
    <location>
        <begin position="1"/>
        <end position="10"/>
    </location>
</feature>
<organism evidence="2 4">
    <name type="scientific">Amycolatopsis azurea DSM 43854</name>
    <dbReference type="NCBI Taxonomy" id="1238180"/>
    <lineage>
        <taxon>Bacteria</taxon>
        <taxon>Bacillati</taxon>
        <taxon>Actinomycetota</taxon>
        <taxon>Actinomycetes</taxon>
        <taxon>Pseudonocardiales</taxon>
        <taxon>Pseudonocardiaceae</taxon>
        <taxon>Amycolatopsis</taxon>
    </lineage>
</organism>
<dbReference type="Proteomes" id="UP000014137">
    <property type="component" value="Unassembled WGS sequence"/>
</dbReference>
<name>M2NKD4_9PSEU</name>
<dbReference type="InterPro" id="IPR010310">
    <property type="entry name" value="T7SS_ESAT-6-like"/>
</dbReference>
<comment type="caution">
    <text evidence="2">The sequence shown here is derived from an EMBL/GenBank/DDBJ whole genome shotgun (WGS) entry which is preliminary data.</text>
</comment>
<dbReference type="PATRIC" id="fig|1238180.3.peg.7709"/>
<dbReference type="InterPro" id="IPR036689">
    <property type="entry name" value="ESAT-6-like_sf"/>
</dbReference>
<feature type="compositionally biased region" description="Low complexity" evidence="1">
    <location>
        <begin position="11"/>
        <end position="34"/>
    </location>
</feature>
<feature type="compositionally biased region" description="Basic and acidic residues" evidence="1">
    <location>
        <begin position="253"/>
        <end position="263"/>
    </location>
</feature>
<dbReference type="Gene3D" id="1.10.287.1060">
    <property type="entry name" value="ESAT-6-like"/>
    <property type="match status" value="1"/>
</dbReference>
<feature type="compositionally biased region" description="Basic and acidic residues" evidence="1">
    <location>
        <begin position="283"/>
        <end position="293"/>
    </location>
</feature>
<dbReference type="EMBL" id="MUXN01000014">
    <property type="protein sequence ID" value="OOC04995.1"/>
    <property type="molecule type" value="Genomic_DNA"/>
</dbReference>
<reference evidence="2 4" key="1">
    <citation type="submission" date="2012-10" db="EMBL/GenBank/DDBJ databases">
        <title>Genome assembly of Amycolatopsis azurea DSM 43854.</title>
        <authorList>
            <person name="Khatri I."/>
            <person name="Kaur I."/>
            <person name="Subramanian S."/>
            <person name="Mayilraj S."/>
        </authorList>
    </citation>
    <scope>NUCLEOTIDE SEQUENCE [LARGE SCALE GENOMIC DNA]</scope>
    <source>
        <strain evidence="2 4">DSM 43854</strain>
    </source>
</reference>
<feature type="region of interest" description="Disordered" evidence="1">
    <location>
        <begin position="308"/>
        <end position="387"/>
    </location>
</feature>
<feature type="region of interest" description="Disordered" evidence="1">
    <location>
        <begin position="236"/>
        <end position="293"/>
    </location>
</feature>
<evidence type="ECO:0000313" key="2">
    <source>
        <dbReference type="EMBL" id="EMD22609.1"/>
    </source>
</evidence>
<evidence type="ECO:0000313" key="3">
    <source>
        <dbReference type="EMBL" id="OOC04995.1"/>
    </source>
</evidence>
<dbReference type="Proteomes" id="UP000188551">
    <property type="component" value="Unassembled WGS sequence"/>
</dbReference>
<evidence type="ECO:0000313" key="5">
    <source>
        <dbReference type="Proteomes" id="UP000188551"/>
    </source>
</evidence>
<dbReference type="SUPFAM" id="SSF140453">
    <property type="entry name" value="EsxAB dimer-like"/>
    <property type="match status" value="1"/>
</dbReference>
<dbReference type="OrthoDB" id="3683464at2"/>
<reference evidence="3 5" key="2">
    <citation type="submission" date="2017-02" db="EMBL/GenBank/DDBJ databases">
        <title>Amycolatopsis azurea DSM 43854 draft genome.</title>
        <authorList>
            <person name="Mayilraj S."/>
        </authorList>
    </citation>
    <scope>NUCLEOTIDE SEQUENCE [LARGE SCALE GENOMIC DNA]</scope>
    <source>
        <strain evidence="3 5">DSM 43854</strain>
    </source>
</reference>
<dbReference type="EMBL" id="ANMG01000093">
    <property type="protein sequence ID" value="EMD22609.1"/>
    <property type="molecule type" value="Genomic_DNA"/>
</dbReference>
<feature type="compositionally biased region" description="Low complexity" evidence="1">
    <location>
        <begin position="309"/>
        <end position="334"/>
    </location>
</feature>
<feature type="compositionally biased region" description="Low complexity" evidence="1">
    <location>
        <begin position="358"/>
        <end position="370"/>
    </location>
</feature>